<keyword evidence="4 10" id="KW-0812">Transmembrane</keyword>
<keyword evidence="7" id="KW-1133">Transmembrane helix</keyword>
<evidence type="ECO:0000256" key="9">
    <source>
        <dbReference type="ARBA" id="ARBA00023136"/>
    </source>
</evidence>
<keyword evidence="9 10" id="KW-0472">Membrane</keyword>
<dbReference type="Proteomes" id="UP000186817">
    <property type="component" value="Unassembled WGS sequence"/>
</dbReference>
<gene>
    <name evidence="13" type="primary">MIR1</name>
    <name evidence="13" type="ORF">AK812_SmicGene14363</name>
</gene>
<feature type="repeat" description="Solcar" evidence="10">
    <location>
        <begin position="124"/>
        <end position="209"/>
    </location>
</feature>
<evidence type="ECO:0000256" key="11">
    <source>
        <dbReference type="RuleBase" id="RU000488"/>
    </source>
</evidence>
<comment type="similarity">
    <text evidence="2 11">Belongs to the mitochondrial carrier (TC 2.A.29) family.</text>
</comment>
<dbReference type="InterPro" id="IPR044677">
    <property type="entry name" value="SLC25A3/Pic2/Mir1-like"/>
</dbReference>
<dbReference type="AlphaFoldDB" id="A0A1Q9E5T5"/>
<evidence type="ECO:0000256" key="8">
    <source>
        <dbReference type="ARBA" id="ARBA00023128"/>
    </source>
</evidence>
<evidence type="ECO:0000256" key="2">
    <source>
        <dbReference type="ARBA" id="ARBA00006375"/>
    </source>
</evidence>
<evidence type="ECO:0000313" key="13">
    <source>
        <dbReference type="EMBL" id="OLQ02763.1"/>
    </source>
</evidence>
<keyword evidence="14" id="KW-1185">Reference proteome</keyword>
<name>A0A1Q9E5T5_SYMMI</name>
<dbReference type="EMBL" id="LSRX01000255">
    <property type="protein sequence ID" value="OLQ02763.1"/>
    <property type="molecule type" value="Genomic_DNA"/>
</dbReference>
<dbReference type="PRINTS" id="PR00926">
    <property type="entry name" value="MITOCARRIER"/>
</dbReference>
<evidence type="ECO:0000256" key="3">
    <source>
        <dbReference type="ARBA" id="ARBA00022448"/>
    </source>
</evidence>
<feature type="repeat" description="Solcar" evidence="10">
    <location>
        <begin position="222"/>
        <end position="306"/>
    </location>
</feature>
<dbReference type="Gene3D" id="1.50.40.10">
    <property type="entry name" value="Mitochondrial carrier domain"/>
    <property type="match status" value="1"/>
</dbReference>
<dbReference type="SUPFAM" id="SSF103506">
    <property type="entry name" value="Mitochondrial carrier"/>
    <property type="match status" value="1"/>
</dbReference>
<dbReference type="GO" id="GO:0005315">
    <property type="term" value="F:phosphate transmembrane transporter activity"/>
    <property type="evidence" value="ECO:0007669"/>
    <property type="project" value="InterPro"/>
</dbReference>
<dbReference type="OMA" id="KMYIEEG"/>
<evidence type="ECO:0000256" key="12">
    <source>
        <dbReference type="SAM" id="MobiDB-lite"/>
    </source>
</evidence>
<evidence type="ECO:0000256" key="10">
    <source>
        <dbReference type="PROSITE-ProRule" id="PRU00282"/>
    </source>
</evidence>
<dbReference type="Pfam" id="PF00153">
    <property type="entry name" value="Mito_carr"/>
    <property type="match status" value="3"/>
</dbReference>
<dbReference type="GO" id="GO:0005743">
    <property type="term" value="C:mitochondrial inner membrane"/>
    <property type="evidence" value="ECO:0007669"/>
    <property type="project" value="UniProtKB-SubCell"/>
</dbReference>
<dbReference type="GO" id="GO:1990547">
    <property type="term" value="P:mitochondrial phosphate ion transmembrane transport"/>
    <property type="evidence" value="ECO:0007669"/>
    <property type="project" value="InterPro"/>
</dbReference>
<sequence length="423" mass="45249">MIHGAKANSPSRRKIQEAELRAQQMASDLAQDLDNSKSFPQGYQQSGGFSGYGQSGYGQSPASSTASAHTVFTAASGPVPSLAKRYPYGAQPANPAQTNLHDTAARTSAFWAMTTYNWAKYDPKYYLNGALCGGICCSITHGALCPVDVVKTRIQLDPVKYQGGLLSVGRQVVAEEGAGVLATGLGPTAAGYFVQGWFKFGGNEFFKIQFTKSLGDQKAWDMRTPIMLGASACAEFIADIFLCPLEAARIRQVSDPTFPKGTFTAMQALIQREGIMGWYAGLVPILFKQIPYTMAKFAVQGTAEISIYNSLPTKRENLSRASKMGVSMTSGFIAGVAAAIISHPADSLLSKINKKGAGGDGSMVSRLMNIAKETGFVKLCTTGLGPRCVMIGTLTAGQFLIFDTLMPIMGVEKFHFHDPSKPH</sequence>
<reference evidence="13 14" key="1">
    <citation type="submission" date="2016-02" db="EMBL/GenBank/DDBJ databases">
        <title>Genome analysis of coral dinoflagellate symbionts highlights evolutionary adaptations to a symbiotic lifestyle.</title>
        <authorList>
            <person name="Aranda M."/>
            <person name="Li Y."/>
            <person name="Liew Y.J."/>
            <person name="Baumgarten S."/>
            <person name="Simakov O."/>
            <person name="Wilson M."/>
            <person name="Piel J."/>
            <person name="Ashoor H."/>
            <person name="Bougouffa S."/>
            <person name="Bajic V.B."/>
            <person name="Ryu T."/>
            <person name="Ravasi T."/>
            <person name="Bayer T."/>
            <person name="Micklem G."/>
            <person name="Kim H."/>
            <person name="Bhak J."/>
            <person name="Lajeunesse T.C."/>
            <person name="Voolstra C.R."/>
        </authorList>
    </citation>
    <scope>NUCLEOTIDE SEQUENCE [LARGE SCALE GENOMIC DNA]</scope>
    <source>
        <strain evidence="13 14">CCMP2467</strain>
    </source>
</reference>
<dbReference type="OrthoDB" id="427452at2759"/>
<evidence type="ECO:0000256" key="1">
    <source>
        <dbReference type="ARBA" id="ARBA00004448"/>
    </source>
</evidence>
<dbReference type="InterPro" id="IPR023395">
    <property type="entry name" value="MCP_dom_sf"/>
</dbReference>
<keyword evidence="5" id="KW-0677">Repeat</keyword>
<keyword evidence="6" id="KW-0999">Mitochondrion inner membrane</keyword>
<dbReference type="PROSITE" id="PS50920">
    <property type="entry name" value="SOLCAR"/>
    <property type="match status" value="2"/>
</dbReference>
<accession>A0A1Q9E5T5</accession>
<evidence type="ECO:0000256" key="6">
    <source>
        <dbReference type="ARBA" id="ARBA00022792"/>
    </source>
</evidence>
<evidence type="ECO:0000256" key="4">
    <source>
        <dbReference type="ARBA" id="ARBA00022692"/>
    </source>
</evidence>
<dbReference type="InterPro" id="IPR002067">
    <property type="entry name" value="MCP"/>
</dbReference>
<comment type="caution">
    <text evidence="13">The sequence shown here is derived from an EMBL/GenBank/DDBJ whole genome shotgun (WGS) entry which is preliminary data.</text>
</comment>
<protein>
    <submittedName>
        <fullName evidence="13">Mitochondrial phosphate carrier protein</fullName>
    </submittedName>
</protein>
<evidence type="ECO:0000256" key="7">
    <source>
        <dbReference type="ARBA" id="ARBA00022989"/>
    </source>
</evidence>
<dbReference type="PANTHER" id="PTHR45671">
    <property type="entry name" value="SOLUTE CARRIER FAMILY 25 (MITOCHONDRIAL CARRIER PHOSPHATE CARRIER), MEMBER 3, LIKE-RELATED-RELATED"/>
    <property type="match status" value="1"/>
</dbReference>
<evidence type="ECO:0000313" key="14">
    <source>
        <dbReference type="Proteomes" id="UP000186817"/>
    </source>
</evidence>
<keyword evidence="8" id="KW-0496">Mitochondrion</keyword>
<dbReference type="InterPro" id="IPR018108">
    <property type="entry name" value="MCP_transmembrane"/>
</dbReference>
<organism evidence="13 14">
    <name type="scientific">Symbiodinium microadriaticum</name>
    <name type="common">Dinoflagellate</name>
    <name type="synonym">Zooxanthella microadriatica</name>
    <dbReference type="NCBI Taxonomy" id="2951"/>
    <lineage>
        <taxon>Eukaryota</taxon>
        <taxon>Sar</taxon>
        <taxon>Alveolata</taxon>
        <taxon>Dinophyceae</taxon>
        <taxon>Suessiales</taxon>
        <taxon>Symbiodiniaceae</taxon>
        <taxon>Symbiodinium</taxon>
    </lineage>
</organism>
<comment type="subcellular location">
    <subcellularLocation>
        <location evidence="1">Mitochondrion inner membrane</location>
        <topology evidence="1">Multi-pass membrane protein</topology>
    </subcellularLocation>
</comment>
<dbReference type="PANTHER" id="PTHR45671:SF12">
    <property type="entry name" value="MITOCHONDRIAL PHOSPHATE CARRIER PROTEIN"/>
    <property type="match status" value="1"/>
</dbReference>
<proteinExistence type="inferred from homology"/>
<feature type="region of interest" description="Disordered" evidence="12">
    <location>
        <begin position="1"/>
        <end position="41"/>
    </location>
</feature>
<keyword evidence="3 11" id="KW-0813">Transport</keyword>
<evidence type="ECO:0000256" key="5">
    <source>
        <dbReference type="ARBA" id="ARBA00022737"/>
    </source>
</evidence>